<dbReference type="Proteomes" id="UP001229421">
    <property type="component" value="Unassembled WGS sequence"/>
</dbReference>
<gene>
    <name evidence="1" type="ORF">QVD17_19261</name>
</gene>
<dbReference type="EMBL" id="JAUHHV010000005">
    <property type="protein sequence ID" value="KAK1423950.1"/>
    <property type="molecule type" value="Genomic_DNA"/>
</dbReference>
<keyword evidence="2" id="KW-1185">Reference proteome</keyword>
<evidence type="ECO:0000313" key="1">
    <source>
        <dbReference type="EMBL" id="KAK1423950.1"/>
    </source>
</evidence>
<protein>
    <submittedName>
        <fullName evidence="1">Uncharacterized protein</fullName>
    </submittedName>
</protein>
<comment type="caution">
    <text evidence="1">The sequence shown here is derived from an EMBL/GenBank/DDBJ whole genome shotgun (WGS) entry which is preliminary data.</text>
</comment>
<accession>A0AAD8KJ66</accession>
<reference evidence="1" key="1">
    <citation type="journal article" date="2023" name="bioRxiv">
        <title>Improved chromosome-level genome assembly for marigold (Tagetes erecta).</title>
        <authorList>
            <person name="Jiang F."/>
            <person name="Yuan L."/>
            <person name="Wang S."/>
            <person name="Wang H."/>
            <person name="Xu D."/>
            <person name="Wang A."/>
            <person name="Fan W."/>
        </authorList>
    </citation>
    <scope>NUCLEOTIDE SEQUENCE</scope>
    <source>
        <strain evidence="1">WSJ</strain>
        <tissue evidence="1">Leaf</tissue>
    </source>
</reference>
<proteinExistence type="predicted"/>
<name>A0AAD8KJ66_TARER</name>
<sequence length="71" mass="7878">MQQDTSRVQITRNSSFSSNLSLDDEELKLGSSDVGSVFLPLLQRCTDSKTKIEDDPVVVVDNSVDFGVLWD</sequence>
<evidence type="ECO:0000313" key="2">
    <source>
        <dbReference type="Proteomes" id="UP001229421"/>
    </source>
</evidence>
<dbReference type="AlphaFoldDB" id="A0AAD8KJ66"/>
<organism evidence="1 2">
    <name type="scientific">Tagetes erecta</name>
    <name type="common">African marigold</name>
    <dbReference type="NCBI Taxonomy" id="13708"/>
    <lineage>
        <taxon>Eukaryota</taxon>
        <taxon>Viridiplantae</taxon>
        <taxon>Streptophyta</taxon>
        <taxon>Embryophyta</taxon>
        <taxon>Tracheophyta</taxon>
        <taxon>Spermatophyta</taxon>
        <taxon>Magnoliopsida</taxon>
        <taxon>eudicotyledons</taxon>
        <taxon>Gunneridae</taxon>
        <taxon>Pentapetalae</taxon>
        <taxon>asterids</taxon>
        <taxon>campanulids</taxon>
        <taxon>Asterales</taxon>
        <taxon>Asteraceae</taxon>
        <taxon>Asteroideae</taxon>
        <taxon>Heliantheae alliance</taxon>
        <taxon>Tageteae</taxon>
        <taxon>Tagetes</taxon>
    </lineage>
</organism>